<dbReference type="SUPFAM" id="SSF53850">
    <property type="entry name" value="Periplasmic binding protein-like II"/>
    <property type="match status" value="1"/>
</dbReference>
<evidence type="ECO:0000259" key="3">
    <source>
        <dbReference type="SMART" id="SM00062"/>
    </source>
</evidence>
<protein>
    <submittedName>
        <fullName evidence="5">Transporter substrate-binding domain-containing protein</fullName>
    </submittedName>
</protein>
<keyword evidence="6" id="KW-1185">Reference proteome</keyword>
<dbReference type="PANTHER" id="PTHR35936">
    <property type="entry name" value="MEMBRANE-BOUND LYTIC MUREIN TRANSGLYCOSYLASE F"/>
    <property type="match status" value="1"/>
</dbReference>
<name>A0ABY2SET6_9HYPH</name>
<gene>
    <name evidence="5" type="ORF">FCN80_21810</name>
</gene>
<dbReference type="InterPro" id="IPR001638">
    <property type="entry name" value="Solute-binding_3/MltF_N"/>
</dbReference>
<sequence>MRIRTLLLSLCLPALLCLGEAHAAKPVRVAIDPTFPPMEYIQNGKRVGFDMDLAQALSARLGRPFDYTDMDFKAMVPSVMSGRADMILSAIYITDERKKVVDFTDPYFSAGLVVLVKKDNAQITHLADLAGKRVAVQVGTKSVAVLSDNYPTVQRMEVEKNEEMFNALESGRADAVVTGKPAALLYAKTRGTAKVLPEPLTHEDYGIAVSKNEPQLRDALNKALAQLKADGTWQELQEKWFGASGN</sequence>
<evidence type="ECO:0000256" key="1">
    <source>
        <dbReference type="ARBA" id="ARBA00022729"/>
    </source>
</evidence>
<dbReference type="PANTHER" id="PTHR35936:SF17">
    <property type="entry name" value="ARGININE-BINDING EXTRACELLULAR PROTEIN ARTP"/>
    <property type="match status" value="1"/>
</dbReference>
<evidence type="ECO:0000313" key="5">
    <source>
        <dbReference type="EMBL" id="TKI03347.1"/>
    </source>
</evidence>
<evidence type="ECO:0000256" key="2">
    <source>
        <dbReference type="SAM" id="SignalP"/>
    </source>
</evidence>
<dbReference type="EMBL" id="SZPQ01000046">
    <property type="protein sequence ID" value="TKI03347.1"/>
    <property type="molecule type" value="Genomic_DNA"/>
</dbReference>
<accession>A0ABY2SET6</accession>
<dbReference type="InterPro" id="IPR001320">
    <property type="entry name" value="Iontro_rcpt_C"/>
</dbReference>
<feature type="chain" id="PRO_5045385254" evidence="2">
    <location>
        <begin position="24"/>
        <end position="246"/>
    </location>
</feature>
<dbReference type="Pfam" id="PF00497">
    <property type="entry name" value="SBP_bac_3"/>
    <property type="match status" value="1"/>
</dbReference>
<comment type="caution">
    <text evidence="5">The sequence shown here is derived from an EMBL/GenBank/DDBJ whole genome shotgun (WGS) entry which is preliminary data.</text>
</comment>
<evidence type="ECO:0000259" key="4">
    <source>
        <dbReference type="SMART" id="SM00079"/>
    </source>
</evidence>
<dbReference type="RefSeq" id="WP_136992452.1">
    <property type="nucleotide sequence ID" value="NZ_SZPQ01000046.1"/>
</dbReference>
<keyword evidence="1 2" id="KW-0732">Signal</keyword>
<feature type="domain" description="Ionotropic glutamate receptor C-terminal" evidence="4">
    <location>
        <begin position="26"/>
        <end position="243"/>
    </location>
</feature>
<dbReference type="Gene3D" id="3.40.190.10">
    <property type="entry name" value="Periplasmic binding protein-like II"/>
    <property type="match status" value="2"/>
</dbReference>
<feature type="signal peptide" evidence="2">
    <location>
        <begin position="1"/>
        <end position="23"/>
    </location>
</feature>
<reference evidence="5 6" key="1">
    <citation type="submission" date="2019-04" db="EMBL/GenBank/DDBJ databases">
        <authorList>
            <person name="Li M."/>
            <person name="Gao C."/>
        </authorList>
    </citation>
    <scope>NUCLEOTIDE SEQUENCE [LARGE SCALE GENOMIC DNA]</scope>
    <source>
        <strain evidence="5 6">BGMRC 2031</strain>
    </source>
</reference>
<feature type="domain" description="Solute-binding protein family 3/N-terminal" evidence="3">
    <location>
        <begin position="26"/>
        <end position="244"/>
    </location>
</feature>
<proteinExistence type="predicted"/>
<dbReference type="SMART" id="SM00079">
    <property type="entry name" value="PBPe"/>
    <property type="match status" value="1"/>
</dbReference>
<evidence type="ECO:0000313" key="6">
    <source>
        <dbReference type="Proteomes" id="UP000305202"/>
    </source>
</evidence>
<dbReference type="Proteomes" id="UP000305202">
    <property type="component" value="Unassembled WGS sequence"/>
</dbReference>
<organism evidence="5 6">
    <name type="scientific">Martelella alba</name>
    <dbReference type="NCBI Taxonomy" id="2590451"/>
    <lineage>
        <taxon>Bacteria</taxon>
        <taxon>Pseudomonadati</taxon>
        <taxon>Pseudomonadota</taxon>
        <taxon>Alphaproteobacteria</taxon>
        <taxon>Hyphomicrobiales</taxon>
        <taxon>Aurantimonadaceae</taxon>
        <taxon>Martelella</taxon>
    </lineage>
</organism>
<dbReference type="SMART" id="SM00062">
    <property type="entry name" value="PBPb"/>
    <property type="match status" value="1"/>
</dbReference>